<evidence type="ECO:0000259" key="17">
    <source>
        <dbReference type="PROSITE" id="PS50038"/>
    </source>
</evidence>
<dbReference type="PROSITE" id="PS50011">
    <property type="entry name" value="PROTEIN_KINASE_DOM"/>
    <property type="match status" value="1"/>
</dbReference>
<organism evidence="19 20">
    <name type="scientific">Blomia tropicalis</name>
    <name type="common">Mite</name>
    <dbReference type="NCBI Taxonomy" id="40697"/>
    <lineage>
        <taxon>Eukaryota</taxon>
        <taxon>Metazoa</taxon>
        <taxon>Ecdysozoa</taxon>
        <taxon>Arthropoda</taxon>
        <taxon>Chelicerata</taxon>
        <taxon>Arachnida</taxon>
        <taxon>Acari</taxon>
        <taxon>Acariformes</taxon>
        <taxon>Sarcoptiformes</taxon>
        <taxon>Astigmata</taxon>
        <taxon>Glycyphagoidea</taxon>
        <taxon>Echimyopodidae</taxon>
        <taxon>Blomia</taxon>
    </lineage>
</organism>
<evidence type="ECO:0000256" key="2">
    <source>
        <dbReference type="ARBA" id="ARBA00022553"/>
    </source>
</evidence>
<evidence type="ECO:0000256" key="15">
    <source>
        <dbReference type="SAM" id="Phobius"/>
    </source>
</evidence>
<dbReference type="OMA" id="IQNDECP"/>
<dbReference type="GO" id="GO:0043235">
    <property type="term" value="C:receptor complex"/>
    <property type="evidence" value="ECO:0007669"/>
    <property type="project" value="TreeGrafter"/>
</dbReference>
<dbReference type="Gene3D" id="2.40.20.10">
    <property type="entry name" value="Plasminogen Kringle 4"/>
    <property type="match status" value="1"/>
</dbReference>
<protein>
    <recommendedName>
        <fullName evidence="13">Tyrosine-protein kinase receptor</fullName>
        <ecNumber evidence="13">2.7.10.1</ecNumber>
    </recommendedName>
</protein>
<feature type="transmembrane region" description="Helical" evidence="15">
    <location>
        <begin position="312"/>
        <end position="336"/>
    </location>
</feature>
<evidence type="ECO:0000256" key="14">
    <source>
        <dbReference type="SAM" id="MobiDB-lite"/>
    </source>
</evidence>
<evidence type="ECO:0000256" key="7">
    <source>
        <dbReference type="ARBA" id="ARBA00022840"/>
    </source>
</evidence>
<feature type="domain" description="Kringle" evidence="18">
    <location>
        <begin position="235"/>
        <end position="307"/>
    </location>
</feature>
<evidence type="ECO:0000256" key="1">
    <source>
        <dbReference type="ARBA" id="ARBA00004479"/>
    </source>
</evidence>
<keyword evidence="6" id="KW-0418">Kinase</keyword>
<dbReference type="PROSITE" id="PS50038">
    <property type="entry name" value="FZ"/>
    <property type="match status" value="1"/>
</dbReference>
<comment type="caution">
    <text evidence="19">The sequence shown here is derived from an EMBL/GenBank/DDBJ whole genome shotgun (WGS) entry which is preliminary data.</text>
</comment>
<dbReference type="Proteomes" id="UP001142055">
    <property type="component" value="Chromosome 1"/>
</dbReference>
<keyword evidence="7 12" id="KW-0067">ATP-binding</keyword>
<evidence type="ECO:0000313" key="19">
    <source>
        <dbReference type="EMBL" id="KAJ6224749.1"/>
    </source>
</evidence>
<dbReference type="InterPro" id="IPR020067">
    <property type="entry name" value="Frizzled_dom"/>
</dbReference>
<dbReference type="CDD" id="cd07459">
    <property type="entry name" value="CRD_TK_ROR_like"/>
    <property type="match status" value="1"/>
</dbReference>
<comment type="similarity">
    <text evidence="13">Belongs to the protein kinase superfamily. Tyr protein kinase family. Insulin receptor subfamily.</text>
</comment>
<keyword evidence="15" id="KW-1133">Transmembrane helix</keyword>
<dbReference type="PROSITE" id="PS00021">
    <property type="entry name" value="KRINGLE_1"/>
    <property type="match status" value="1"/>
</dbReference>
<dbReference type="GO" id="GO:0007169">
    <property type="term" value="P:cell surface receptor protein tyrosine kinase signaling pathway"/>
    <property type="evidence" value="ECO:0007669"/>
    <property type="project" value="InterPro"/>
</dbReference>
<evidence type="ECO:0000256" key="12">
    <source>
        <dbReference type="PROSITE-ProRule" id="PRU10141"/>
    </source>
</evidence>
<dbReference type="Pfam" id="PF00051">
    <property type="entry name" value="Kringle"/>
    <property type="match status" value="1"/>
</dbReference>
<feature type="region of interest" description="Disordered" evidence="14">
    <location>
        <begin position="439"/>
        <end position="498"/>
    </location>
</feature>
<evidence type="ECO:0000256" key="5">
    <source>
        <dbReference type="ARBA" id="ARBA00022741"/>
    </source>
</evidence>
<feature type="region of interest" description="Disordered" evidence="14">
    <location>
        <begin position="399"/>
        <end position="418"/>
    </location>
</feature>
<keyword evidence="5 12" id="KW-0547">Nucleotide-binding</keyword>
<dbReference type="EC" id="2.7.10.1" evidence="13"/>
<dbReference type="CDD" id="cd05048">
    <property type="entry name" value="PTKc_Ror"/>
    <property type="match status" value="1"/>
</dbReference>
<dbReference type="CDD" id="cd00108">
    <property type="entry name" value="KR"/>
    <property type="match status" value="1"/>
</dbReference>
<dbReference type="PROSITE" id="PS00109">
    <property type="entry name" value="PROTEIN_KINASE_TYR"/>
    <property type="match status" value="1"/>
</dbReference>
<dbReference type="InterPro" id="IPR011009">
    <property type="entry name" value="Kinase-like_dom_sf"/>
</dbReference>
<dbReference type="Gene3D" id="1.10.510.10">
    <property type="entry name" value="Transferase(Phosphotransferase) domain 1"/>
    <property type="match status" value="1"/>
</dbReference>
<feature type="region of interest" description="Disordered" evidence="14">
    <location>
        <begin position="785"/>
        <end position="814"/>
    </location>
</feature>
<dbReference type="InterPro" id="IPR038178">
    <property type="entry name" value="Kringle_sf"/>
</dbReference>
<evidence type="ECO:0000256" key="3">
    <source>
        <dbReference type="ARBA" id="ARBA00022572"/>
    </source>
</evidence>
<dbReference type="InterPro" id="IPR020635">
    <property type="entry name" value="Tyr_kinase_cat_dom"/>
</dbReference>
<evidence type="ECO:0000313" key="20">
    <source>
        <dbReference type="Proteomes" id="UP001142055"/>
    </source>
</evidence>
<feature type="region of interest" description="Disordered" evidence="14">
    <location>
        <begin position="839"/>
        <end position="882"/>
    </location>
</feature>
<dbReference type="EMBL" id="JAPWDV010000001">
    <property type="protein sequence ID" value="KAJ6224749.1"/>
    <property type="molecule type" value="Genomic_DNA"/>
</dbReference>
<keyword evidence="8" id="KW-0829">Tyrosine-protein kinase</keyword>
<dbReference type="InterPro" id="IPR008266">
    <property type="entry name" value="Tyr_kinase_AS"/>
</dbReference>
<evidence type="ECO:0000256" key="11">
    <source>
        <dbReference type="PROSITE-ProRule" id="PRU00121"/>
    </source>
</evidence>
<dbReference type="PROSITE" id="PS00107">
    <property type="entry name" value="PROTEIN_KINASE_ATP"/>
    <property type="match status" value="1"/>
</dbReference>
<evidence type="ECO:0000256" key="10">
    <source>
        <dbReference type="ARBA" id="ARBA00051243"/>
    </source>
</evidence>
<dbReference type="PANTHER" id="PTHR24416">
    <property type="entry name" value="TYROSINE-PROTEIN KINASE RECEPTOR"/>
    <property type="match status" value="1"/>
</dbReference>
<comment type="catalytic activity">
    <reaction evidence="10 13">
        <text>L-tyrosyl-[protein] + ATP = O-phospho-L-tyrosyl-[protein] + ADP + H(+)</text>
        <dbReference type="Rhea" id="RHEA:10596"/>
        <dbReference type="Rhea" id="RHEA-COMP:10136"/>
        <dbReference type="Rhea" id="RHEA-COMP:20101"/>
        <dbReference type="ChEBI" id="CHEBI:15378"/>
        <dbReference type="ChEBI" id="CHEBI:30616"/>
        <dbReference type="ChEBI" id="CHEBI:46858"/>
        <dbReference type="ChEBI" id="CHEBI:61978"/>
        <dbReference type="ChEBI" id="CHEBI:456216"/>
        <dbReference type="EC" id="2.7.10.1"/>
    </reaction>
</comment>
<dbReference type="InterPro" id="IPR013806">
    <property type="entry name" value="Kringle-like"/>
</dbReference>
<dbReference type="PROSITE" id="PS50070">
    <property type="entry name" value="KRINGLE_2"/>
    <property type="match status" value="1"/>
</dbReference>
<keyword evidence="4" id="KW-0808">Transferase</keyword>
<dbReference type="GO" id="GO:0004714">
    <property type="term" value="F:transmembrane receptor protein tyrosine kinase activity"/>
    <property type="evidence" value="ECO:0007669"/>
    <property type="project" value="UniProtKB-EC"/>
</dbReference>
<dbReference type="InterPro" id="IPR000001">
    <property type="entry name" value="Kringle"/>
</dbReference>
<keyword evidence="20" id="KW-1185">Reference proteome</keyword>
<dbReference type="PROSITE" id="PS00239">
    <property type="entry name" value="RECEPTOR_TYR_KIN_II"/>
    <property type="match status" value="1"/>
</dbReference>
<accession>A0A9Q0MFS4</accession>
<dbReference type="InterPro" id="IPR018056">
    <property type="entry name" value="Kringle_CS"/>
</dbReference>
<dbReference type="PRINTS" id="PR00018">
    <property type="entry name" value="KRINGLE"/>
</dbReference>
<comment type="subcellular location">
    <subcellularLocation>
        <location evidence="1">Membrane</location>
        <topology evidence="1">Single-pass type I membrane protein</topology>
    </subcellularLocation>
</comment>
<dbReference type="GO" id="GO:0005524">
    <property type="term" value="F:ATP binding"/>
    <property type="evidence" value="ECO:0007669"/>
    <property type="project" value="UniProtKB-UniRule"/>
</dbReference>
<keyword evidence="2 13" id="KW-0597">Phosphoprotein</keyword>
<evidence type="ECO:0000256" key="9">
    <source>
        <dbReference type="ARBA" id="ARBA00023157"/>
    </source>
</evidence>
<gene>
    <name evidence="19" type="ORF">RDWZM_003294</name>
</gene>
<dbReference type="InterPro" id="IPR001245">
    <property type="entry name" value="Ser-Thr/Tyr_kinase_cat_dom"/>
</dbReference>
<dbReference type="FunFam" id="2.40.20.10:FF:000021">
    <property type="entry name" value="Tyrosine-protein kinase receptor"/>
    <property type="match status" value="1"/>
</dbReference>
<evidence type="ECO:0000259" key="16">
    <source>
        <dbReference type="PROSITE" id="PS50011"/>
    </source>
</evidence>
<keyword evidence="13 15" id="KW-0812">Transmembrane</keyword>
<feature type="domain" description="FZ" evidence="17">
    <location>
        <begin position="87"/>
        <end position="222"/>
    </location>
</feature>
<dbReference type="Pfam" id="PF01392">
    <property type="entry name" value="Fz"/>
    <property type="match status" value="1"/>
</dbReference>
<dbReference type="FunFam" id="3.30.200.20:FF:000139">
    <property type="entry name" value="inactive tyrosine-protein kinase transmembrane receptor ROR1"/>
    <property type="match status" value="1"/>
</dbReference>
<name>A0A9Q0MFS4_BLOTA</name>
<evidence type="ECO:0000256" key="4">
    <source>
        <dbReference type="ARBA" id="ARBA00022679"/>
    </source>
</evidence>
<dbReference type="FunFam" id="1.10.510.10:FF:000034">
    <property type="entry name" value="Tyrosine-protein kinase receptor"/>
    <property type="match status" value="1"/>
</dbReference>
<dbReference type="PRINTS" id="PR00109">
    <property type="entry name" value="TYRKINASE"/>
</dbReference>
<keyword evidence="9" id="KW-1015">Disulfide bond</keyword>
<feature type="binding site" evidence="12">
    <location>
        <position position="538"/>
    </location>
    <ligand>
        <name>ATP</name>
        <dbReference type="ChEBI" id="CHEBI:30616"/>
    </ligand>
</feature>
<keyword evidence="15" id="KW-0472">Membrane</keyword>
<evidence type="ECO:0000259" key="18">
    <source>
        <dbReference type="PROSITE" id="PS50070"/>
    </source>
</evidence>
<dbReference type="GO" id="GO:0017147">
    <property type="term" value="F:Wnt-protein binding"/>
    <property type="evidence" value="ECO:0007669"/>
    <property type="project" value="TreeGrafter"/>
</dbReference>
<feature type="compositionally biased region" description="Low complexity" evidence="14">
    <location>
        <begin position="894"/>
        <end position="906"/>
    </location>
</feature>
<reference evidence="19" key="1">
    <citation type="submission" date="2022-12" db="EMBL/GenBank/DDBJ databases">
        <title>Genome assemblies of Blomia tropicalis.</title>
        <authorList>
            <person name="Cui Y."/>
        </authorList>
    </citation>
    <scope>NUCLEOTIDE SEQUENCE</scope>
    <source>
        <tissue evidence="19">Adult mites</tissue>
    </source>
</reference>
<dbReference type="PANTHER" id="PTHR24416:SF611">
    <property type="entry name" value="TYROSINE-PROTEIN KINASE TRANSMEMBRANE RECEPTOR ROR"/>
    <property type="match status" value="1"/>
</dbReference>
<dbReference type="Gene3D" id="3.30.200.20">
    <property type="entry name" value="Phosphorylase Kinase, domain 1"/>
    <property type="match status" value="1"/>
</dbReference>
<dbReference type="InterPro" id="IPR050122">
    <property type="entry name" value="RTK"/>
</dbReference>
<evidence type="ECO:0000256" key="13">
    <source>
        <dbReference type="RuleBase" id="RU000312"/>
    </source>
</evidence>
<sequence>MISLHLFPYILCIIWCSFLILRLGASLNQFTLDQTSEFNSLFDDDSFVPLNDQSRVDVNRFENVSHTTVQNASIPGFGEKSSDDMDYGNGFCQPYRGTACSQFLQNRSIYVRNEQYQQTMESKILGAFSVIMASPDISVQCNRYAISSLCFYVFPLCDEDVYHHPAPRKVCRDECELLESNICRMEYAIAKKHHLIGQADILPDCDDLPSIGSPEGERCIRLGIPNTVQVSHDHSCYNEKGENYRGIAARTISGSECLHWSQQIFLASTDYPELIGHNYCRNPGNKESQPWCFVSDFRKELCDIPKCLHQYFWFYIVAPVVSALFLFVFIVCFCCIRRRRIVARRTRALLEDHHKGTIIAGSNSLNGKLNGLLNGNSAATIGLFGSTQTPGTNGFTTSLTSNSSCSNNSNNHTSNNYRNQRYHLDHCGNSVEMNALLPQNNVPNVQPPGTPHYGHQAATHTGTHGPNVEGHPLNQFSSSSSSNASSNGRAHSGRSPTEFSMSSIRFIQELGEGAFGKVYRGELLMNNGGPMVVPIAIKTLKENSSPKTKTDFRREADLMAELQHPNIVGLIGVCFQEEPMCMLFEYMRKGDLHEYLVTHSPNPTSMVPETTIDPGEVLEISDCLHIATQIAAGMDYLSSHQRYVHRDLATRNILVGEHLTVKISDFGLSRDIYSSDYYRVQSKSLLPVRWMPAESCLYGKFTTESDVWSFGVVLWEIFSFGQQPYSGYSNTEVIEMVRSRQLLPCPANCPNHIYAMMLECWQEMPNQRPAFHDLHSRLRSWQAVHARDSRKQTQSNGGTLTNQNNGTRNRINHYNHNDGAVAYQTTMLADRSSPCLTGPCLPLPPPPPSIPPPHPNHIFGPTSKPTSSYHFGGDHSSHPHSTLHSLQYHASSITSNSSNSAVAQNSRPNTPSASRAKLPILGHC</sequence>
<dbReference type="InterPro" id="IPR017441">
    <property type="entry name" value="Protein_kinase_ATP_BS"/>
</dbReference>
<dbReference type="SUPFAM" id="SSF56112">
    <property type="entry name" value="Protein kinase-like (PK-like)"/>
    <property type="match status" value="1"/>
</dbReference>
<feature type="compositionally biased region" description="Pro residues" evidence="14">
    <location>
        <begin position="841"/>
        <end position="855"/>
    </location>
</feature>
<dbReference type="OrthoDB" id="10005095at2759"/>
<keyword evidence="13" id="KW-0675">Receptor</keyword>
<feature type="domain" description="Protein kinase" evidence="16">
    <location>
        <begin position="504"/>
        <end position="778"/>
    </location>
</feature>
<dbReference type="InterPro" id="IPR036790">
    <property type="entry name" value="Frizzled_dom_sf"/>
</dbReference>
<dbReference type="SMART" id="SM00130">
    <property type="entry name" value="KR"/>
    <property type="match status" value="1"/>
</dbReference>
<dbReference type="Pfam" id="PF07714">
    <property type="entry name" value="PK_Tyr_Ser-Thr"/>
    <property type="match status" value="1"/>
</dbReference>
<dbReference type="AlphaFoldDB" id="A0A9Q0MFS4"/>
<evidence type="ECO:0000256" key="6">
    <source>
        <dbReference type="ARBA" id="ARBA00022777"/>
    </source>
</evidence>
<dbReference type="SUPFAM" id="SSF57440">
    <property type="entry name" value="Kringle-like"/>
    <property type="match status" value="1"/>
</dbReference>
<dbReference type="InterPro" id="IPR000719">
    <property type="entry name" value="Prot_kinase_dom"/>
</dbReference>
<proteinExistence type="inferred from homology"/>
<dbReference type="SMART" id="SM00219">
    <property type="entry name" value="TyrKc"/>
    <property type="match status" value="1"/>
</dbReference>
<comment type="caution">
    <text evidence="11">Lacks conserved residue(s) required for the propagation of feature annotation.</text>
</comment>
<dbReference type="Gene3D" id="1.10.2000.10">
    <property type="entry name" value="Frizzled cysteine-rich domain"/>
    <property type="match status" value="1"/>
</dbReference>
<feature type="compositionally biased region" description="Low complexity" evidence="14">
    <location>
        <begin position="399"/>
        <end position="416"/>
    </location>
</feature>
<dbReference type="InterPro" id="IPR041775">
    <property type="entry name" value="Ror-like_CRD"/>
</dbReference>
<feature type="compositionally biased region" description="Low complexity" evidence="14">
    <location>
        <begin position="792"/>
        <end position="807"/>
    </location>
</feature>
<keyword evidence="3 11" id="KW-0420">Kringle</keyword>
<dbReference type="GO" id="GO:0005886">
    <property type="term" value="C:plasma membrane"/>
    <property type="evidence" value="ECO:0007669"/>
    <property type="project" value="TreeGrafter"/>
</dbReference>
<feature type="region of interest" description="Disordered" evidence="14">
    <location>
        <begin position="894"/>
        <end position="924"/>
    </location>
</feature>
<dbReference type="InterPro" id="IPR002011">
    <property type="entry name" value="Tyr_kinase_rcpt_2_CS"/>
</dbReference>
<evidence type="ECO:0000256" key="8">
    <source>
        <dbReference type="ARBA" id="ARBA00023137"/>
    </source>
</evidence>
<feature type="compositionally biased region" description="Low complexity" evidence="14">
    <location>
        <begin position="477"/>
        <end position="487"/>
    </location>
</feature>